<evidence type="ECO:0000313" key="2">
    <source>
        <dbReference type="EMBL" id="KAK7243777.1"/>
    </source>
</evidence>
<protein>
    <submittedName>
        <fullName evidence="2">Uncharacterized protein</fullName>
    </submittedName>
</protein>
<evidence type="ECO:0000313" key="3">
    <source>
        <dbReference type="Proteomes" id="UP001372338"/>
    </source>
</evidence>
<name>A0AAN9E217_CROPI</name>
<dbReference type="PANTHER" id="PTHR10314">
    <property type="entry name" value="CYSTATHIONINE BETA-SYNTHASE"/>
    <property type="match status" value="1"/>
</dbReference>
<feature type="chain" id="PRO_5042966027" evidence="1">
    <location>
        <begin position="18"/>
        <end position="79"/>
    </location>
</feature>
<dbReference type="InterPro" id="IPR050214">
    <property type="entry name" value="Cys_Synth/Cystath_Beta-Synth"/>
</dbReference>
<comment type="caution">
    <text evidence="2">The sequence shown here is derived from an EMBL/GenBank/DDBJ whole genome shotgun (WGS) entry which is preliminary data.</text>
</comment>
<dbReference type="Proteomes" id="UP001372338">
    <property type="component" value="Unassembled WGS sequence"/>
</dbReference>
<reference evidence="2 3" key="1">
    <citation type="submission" date="2024-01" db="EMBL/GenBank/DDBJ databases">
        <title>The genomes of 5 underutilized Papilionoideae crops provide insights into root nodulation and disease resistanc.</title>
        <authorList>
            <person name="Yuan L."/>
        </authorList>
    </citation>
    <scope>NUCLEOTIDE SEQUENCE [LARGE SCALE GENOMIC DNA]</scope>
    <source>
        <strain evidence="2">ZHUSHIDOU_FW_LH</strain>
        <tissue evidence="2">Leaf</tissue>
    </source>
</reference>
<dbReference type="SUPFAM" id="SSF53686">
    <property type="entry name" value="Tryptophan synthase beta subunit-like PLP-dependent enzymes"/>
    <property type="match status" value="1"/>
</dbReference>
<keyword evidence="1" id="KW-0732">Signal</keyword>
<evidence type="ECO:0000256" key="1">
    <source>
        <dbReference type="SAM" id="SignalP"/>
    </source>
</evidence>
<proteinExistence type="predicted"/>
<dbReference type="EMBL" id="JAYWIO010000008">
    <property type="protein sequence ID" value="KAK7243777.1"/>
    <property type="molecule type" value="Genomic_DNA"/>
</dbReference>
<dbReference type="AlphaFoldDB" id="A0AAN9E217"/>
<keyword evidence="3" id="KW-1185">Reference proteome</keyword>
<organism evidence="2 3">
    <name type="scientific">Crotalaria pallida</name>
    <name type="common">Smooth rattlebox</name>
    <name type="synonym">Crotalaria striata</name>
    <dbReference type="NCBI Taxonomy" id="3830"/>
    <lineage>
        <taxon>Eukaryota</taxon>
        <taxon>Viridiplantae</taxon>
        <taxon>Streptophyta</taxon>
        <taxon>Embryophyta</taxon>
        <taxon>Tracheophyta</taxon>
        <taxon>Spermatophyta</taxon>
        <taxon>Magnoliopsida</taxon>
        <taxon>eudicotyledons</taxon>
        <taxon>Gunneridae</taxon>
        <taxon>Pentapetalae</taxon>
        <taxon>rosids</taxon>
        <taxon>fabids</taxon>
        <taxon>Fabales</taxon>
        <taxon>Fabaceae</taxon>
        <taxon>Papilionoideae</taxon>
        <taxon>50 kb inversion clade</taxon>
        <taxon>genistoids sensu lato</taxon>
        <taxon>core genistoids</taxon>
        <taxon>Crotalarieae</taxon>
        <taxon>Crotalaria</taxon>
    </lineage>
</organism>
<dbReference type="InterPro" id="IPR036052">
    <property type="entry name" value="TrpB-like_PALP_sf"/>
</dbReference>
<sequence length="79" mass="8835">MLLNCFLFCAVEVPLIGNTPMVYLNKVVEGCVARIAAKLESMEPCSSVKDRNLKSFLKDHCEIEKDVTEVFSSLDPELL</sequence>
<gene>
    <name evidence="2" type="ORF">RIF29_38589</name>
</gene>
<feature type="signal peptide" evidence="1">
    <location>
        <begin position="1"/>
        <end position="17"/>
    </location>
</feature>
<dbReference type="Gene3D" id="3.40.50.1100">
    <property type="match status" value="2"/>
</dbReference>
<accession>A0AAN9E217</accession>